<reference evidence="1 2" key="1">
    <citation type="submission" date="2016-11" db="EMBL/GenBank/DDBJ databases">
        <title>Comparative genomics of Bartonella apis.</title>
        <authorList>
            <person name="Engel P."/>
        </authorList>
    </citation>
    <scope>NUCLEOTIDE SEQUENCE [LARGE SCALE GENOMIC DNA]</scope>
    <source>
        <strain evidence="1 2">BBC0122</strain>
    </source>
</reference>
<protein>
    <submittedName>
        <fullName evidence="1">Uncharacterized protein</fullName>
    </submittedName>
</protein>
<keyword evidence="2" id="KW-1185">Reference proteome</keyword>
<name>A0A1U9MIK2_9HYPH</name>
<proteinExistence type="predicted"/>
<dbReference type="AlphaFoldDB" id="A0A1U9MIK2"/>
<dbReference type="KEGG" id="bapi:BBC0122_016330"/>
<dbReference type="EMBL" id="CP015625">
    <property type="protein sequence ID" value="AQT47735.1"/>
    <property type="molecule type" value="Genomic_DNA"/>
</dbReference>
<evidence type="ECO:0000313" key="1">
    <source>
        <dbReference type="EMBL" id="AQT47735.1"/>
    </source>
</evidence>
<gene>
    <name evidence="1" type="ORF">BBC0122_016330</name>
</gene>
<dbReference type="Proteomes" id="UP000189632">
    <property type="component" value="Chromosome"/>
</dbReference>
<accession>A0A1U9MIK2</accession>
<organism evidence="1 2">
    <name type="scientific">Bartonella choladocola</name>
    <dbReference type="NCBI Taxonomy" id="2750995"/>
    <lineage>
        <taxon>Bacteria</taxon>
        <taxon>Pseudomonadati</taxon>
        <taxon>Pseudomonadota</taxon>
        <taxon>Alphaproteobacteria</taxon>
        <taxon>Hyphomicrobiales</taxon>
        <taxon>Bartonellaceae</taxon>
        <taxon>Bartonella</taxon>
    </lineage>
</organism>
<evidence type="ECO:0000313" key="2">
    <source>
        <dbReference type="Proteomes" id="UP000189632"/>
    </source>
</evidence>
<sequence length="38" mass="3985">MPLLINSLGVTKMVKAIDGDQVPVRGLNDRYSGGAINA</sequence>